<dbReference type="GO" id="GO:0046474">
    <property type="term" value="P:glycerophospholipid biosynthetic process"/>
    <property type="evidence" value="ECO:0007669"/>
    <property type="project" value="TreeGrafter"/>
</dbReference>
<dbReference type="PANTHER" id="PTHR14269">
    <property type="entry name" value="CDP-DIACYLGLYCEROL--GLYCEROL-3-PHOSPHATE 3-PHOSPHATIDYLTRANSFERASE-RELATED"/>
    <property type="match status" value="1"/>
</dbReference>
<gene>
    <name evidence="1" type="ORF">TIFTF001_020338</name>
</gene>
<reference evidence="1" key="1">
    <citation type="submission" date="2023-07" db="EMBL/GenBank/DDBJ databases">
        <title>draft genome sequence of fig (Ficus carica).</title>
        <authorList>
            <person name="Takahashi T."/>
            <person name="Nishimura K."/>
        </authorList>
    </citation>
    <scope>NUCLEOTIDE SEQUENCE</scope>
</reference>
<keyword evidence="2" id="KW-1185">Reference proteome</keyword>
<dbReference type="InterPro" id="IPR036412">
    <property type="entry name" value="HAD-like_sf"/>
</dbReference>
<proteinExistence type="predicted"/>
<evidence type="ECO:0000313" key="2">
    <source>
        <dbReference type="Proteomes" id="UP001187192"/>
    </source>
</evidence>
<dbReference type="InterPro" id="IPR006353">
    <property type="entry name" value="HAD-SF_hydro_IIA_CECR5"/>
</dbReference>
<dbReference type="SUPFAM" id="SSF56784">
    <property type="entry name" value="HAD-like"/>
    <property type="match status" value="1"/>
</dbReference>
<dbReference type="InterPro" id="IPR050324">
    <property type="entry name" value="CDP-alcohol_PTase-I"/>
</dbReference>
<dbReference type="FunFam" id="3.40.50.1000:FF:000137">
    <property type="entry name" value="Hydrolase family protein / HAD-superfamily protein"/>
    <property type="match status" value="1"/>
</dbReference>
<dbReference type="AlphaFoldDB" id="A0AA88DAZ3"/>
<evidence type="ECO:0000313" key="1">
    <source>
        <dbReference type="EMBL" id="GMN51190.1"/>
    </source>
</evidence>
<dbReference type="GO" id="GO:0005739">
    <property type="term" value="C:mitochondrion"/>
    <property type="evidence" value="ECO:0007669"/>
    <property type="project" value="TreeGrafter"/>
</dbReference>
<accession>A0AA88DAZ3</accession>
<dbReference type="InterPro" id="IPR006357">
    <property type="entry name" value="HAD-SF_hydro_IIA"/>
</dbReference>
<dbReference type="Gene3D" id="3.40.50.1000">
    <property type="entry name" value="HAD superfamily/HAD-like"/>
    <property type="match status" value="2"/>
</dbReference>
<sequence length="384" mass="42943">MRFCTVFRAPQCRNRAPLLSRPRTSSRSCSQIQPRPERSSFGIAFDVDGVILRGRAPIGGSPRALRRLYEQSGTLKVPYLFLTNGGGIPESRRAVELSELLGVSILPSQVVQGHTPFKNLLNRYENELIVATGKGEPDAVMSEYGFKKVLSLDEYASYFKDIDPVSQYKNWTTNQALYGNGQSSELMPRYNALYERVKAAFVVSDPVDWGRDIQVLCDILTSGGLPGQENGRQPPLYFAADDLEYQAAFPSERLGMGAFRIALESVVIKIHHNPLEFVSFGKPNPFVFKNAELILRKLQPSHHDGHLINNVDPGSQHFETLYMIGDNPCVDVKGARQAGRPWFSILTRTGVFKGKDNHSEFPADLVVDTVEEAVDYILQREYVS</sequence>
<dbReference type="PANTHER" id="PTHR14269:SF49">
    <property type="entry name" value="HYDROLASE FAMILY PROTEIN _ HAD-SUPERFAMILY PROTEIN"/>
    <property type="match status" value="1"/>
</dbReference>
<name>A0AA88DAZ3_FICCA</name>
<dbReference type="InterPro" id="IPR023214">
    <property type="entry name" value="HAD_sf"/>
</dbReference>
<dbReference type="Pfam" id="PF13344">
    <property type="entry name" value="Hydrolase_6"/>
    <property type="match status" value="1"/>
</dbReference>
<dbReference type="EMBL" id="BTGU01000036">
    <property type="protein sequence ID" value="GMN51190.1"/>
    <property type="molecule type" value="Genomic_DNA"/>
</dbReference>
<protein>
    <submittedName>
        <fullName evidence="1">Uncharacterized protein</fullName>
    </submittedName>
</protein>
<comment type="caution">
    <text evidence="1">The sequence shown here is derived from an EMBL/GenBank/DDBJ whole genome shotgun (WGS) entry which is preliminary data.</text>
</comment>
<dbReference type="NCBIfam" id="TIGR01460">
    <property type="entry name" value="HAD-SF-IIA"/>
    <property type="match status" value="1"/>
</dbReference>
<dbReference type="Pfam" id="PF13242">
    <property type="entry name" value="Hydrolase_like"/>
    <property type="match status" value="1"/>
</dbReference>
<organism evidence="1 2">
    <name type="scientific">Ficus carica</name>
    <name type="common">Common fig</name>
    <dbReference type="NCBI Taxonomy" id="3494"/>
    <lineage>
        <taxon>Eukaryota</taxon>
        <taxon>Viridiplantae</taxon>
        <taxon>Streptophyta</taxon>
        <taxon>Embryophyta</taxon>
        <taxon>Tracheophyta</taxon>
        <taxon>Spermatophyta</taxon>
        <taxon>Magnoliopsida</taxon>
        <taxon>eudicotyledons</taxon>
        <taxon>Gunneridae</taxon>
        <taxon>Pentapetalae</taxon>
        <taxon>rosids</taxon>
        <taxon>fabids</taxon>
        <taxon>Rosales</taxon>
        <taxon>Moraceae</taxon>
        <taxon>Ficeae</taxon>
        <taxon>Ficus</taxon>
    </lineage>
</organism>
<dbReference type="NCBIfam" id="TIGR01456">
    <property type="entry name" value="CECR5"/>
    <property type="match status" value="1"/>
</dbReference>
<dbReference type="Proteomes" id="UP001187192">
    <property type="component" value="Unassembled WGS sequence"/>
</dbReference>
<dbReference type="Gramene" id="FCD_00011629-RA">
    <property type="protein sequence ID" value="FCD_00011629-RA:cds"/>
    <property type="gene ID" value="FCD_00011629"/>
</dbReference>